<dbReference type="EMBL" id="JAVRHY010000006">
    <property type="protein sequence ID" value="MDT0618427.1"/>
    <property type="molecule type" value="Genomic_DNA"/>
</dbReference>
<proteinExistence type="predicted"/>
<name>A0ABU3B7J0_9GAMM</name>
<reference evidence="1 2" key="1">
    <citation type="submission" date="2023-09" db="EMBL/GenBank/DDBJ databases">
        <authorList>
            <person name="Rey-Velasco X."/>
        </authorList>
    </citation>
    <scope>NUCLEOTIDE SEQUENCE [LARGE SCALE GENOMIC DNA]</scope>
    <source>
        <strain evidence="1 2">P385</strain>
    </source>
</reference>
<evidence type="ECO:0000313" key="1">
    <source>
        <dbReference type="EMBL" id="MDT0618427.1"/>
    </source>
</evidence>
<dbReference type="RefSeq" id="WP_311658526.1">
    <property type="nucleotide sequence ID" value="NZ_JAVRHY010000006.1"/>
</dbReference>
<comment type="caution">
    <text evidence="1">The sequence shown here is derived from an EMBL/GenBank/DDBJ whole genome shotgun (WGS) entry which is preliminary data.</text>
</comment>
<sequence length="151" mass="17264">MTAPDTPAPFAFYLESLLCDEGTRYQAIMKFSIGLPRGVCENGWLHVSRSEGETLLNQNLTRIWPDPMRRCLDNLVCATHHDDVSDFTHARLSDFNQGFHLTIAPRNLFQADRLKGIHQAIGDPRNLPPRRWPPTPAVRRLDWPDSGWFAL</sequence>
<evidence type="ECO:0000313" key="2">
    <source>
        <dbReference type="Proteomes" id="UP001259982"/>
    </source>
</evidence>
<gene>
    <name evidence="1" type="ORF">RM531_08055</name>
</gene>
<dbReference type="Proteomes" id="UP001259982">
    <property type="component" value="Unassembled WGS sequence"/>
</dbReference>
<keyword evidence="2" id="KW-1185">Reference proteome</keyword>
<organism evidence="1 2">
    <name type="scientific">Spectribacter acetivorans</name>
    <dbReference type="NCBI Taxonomy" id="3075603"/>
    <lineage>
        <taxon>Bacteria</taxon>
        <taxon>Pseudomonadati</taxon>
        <taxon>Pseudomonadota</taxon>
        <taxon>Gammaproteobacteria</taxon>
        <taxon>Salinisphaerales</taxon>
        <taxon>Salinisphaeraceae</taxon>
        <taxon>Spectribacter</taxon>
    </lineage>
</organism>
<accession>A0ABU3B7J0</accession>
<protein>
    <submittedName>
        <fullName evidence="1">Uncharacterized protein</fullName>
    </submittedName>
</protein>